<evidence type="ECO:0000313" key="30">
    <source>
        <dbReference type="RefSeq" id="XP_017784482.1"/>
    </source>
</evidence>
<evidence type="ECO:0000256" key="3">
    <source>
        <dbReference type="ARBA" id="ARBA00004172"/>
    </source>
</evidence>
<evidence type="ECO:0000256" key="11">
    <source>
        <dbReference type="ARBA" id="ARBA00023018"/>
    </source>
</evidence>
<keyword evidence="29" id="KW-1185">Reference proteome</keyword>
<dbReference type="PROSITE" id="PS00310">
    <property type="entry name" value="LAMP_1"/>
    <property type="match status" value="1"/>
</dbReference>
<keyword evidence="9" id="KW-0967">Endosome</keyword>
<sequence>MAGKRSLCVLAAMVLMVSLANGQAVDQPAKNDEPTNSPITIAPSNITTTTTSTTTTSTPKPTTTTPEPITTTTTTTTPKPITTTTTTTPEPTTTTTTTTTPEPITTTTTTPEPITTTTIAPITTTAKPKPDKPEEGMWRVNYTEATNVSCIVASMALELDVPYTTKDNKNLTAKVYLPKTAESSGSCGNDVQIMILQWEKNSVKFFFKKDNTSYGLSLFDASIVTDSVNFPNATANEIIQLNYMSKVFNSTESKSYRCDEVQALNLNSSKVSGAELKVSFLHLQAFYNSSASGFQEAINCRSLTPDIVPIAAGCALAALIILVLGGYLWGRRRSQARGYLSMFTQSKREEDYIPMKNLSCFN</sequence>
<evidence type="ECO:0000256" key="9">
    <source>
        <dbReference type="ARBA" id="ARBA00022753"/>
    </source>
</evidence>
<feature type="signal peptide" evidence="26">
    <location>
        <begin position="1"/>
        <end position="22"/>
    </location>
</feature>
<keyword evidence="15" id="KW-0458">Lysosome</keyword>
<evidence type="ECO:0000256" key="19">
    <source>
        <dbReference type="ARBA" id="ARBA00053950"/>
    </source>
</evidence>
<evidence type="ECO:0000256" key="2">
    <source>
        <dbReference type="ARBA" id="ARBA00004158"/>
    </source>
</evidence>
<evidence type="ECO:0000256" key="26">
    <source>
        <dbReference type="SAM" id="SignalP"/>
    </source>
</evidence>
<keyword evidence="7 23" id="KW-0812">Transmembrane</keyword>
<dbReference type="InterPro" id="IPR002000">
    <property type="entry name" value="Lysosome-assoc_membr_glycop"/>
</dbReference>
<keyword evidence="13" id="KW-1015">Disulfide bond</keyword>
<evidence type="ECO:0000256" key="15">
    <source>
        <dbReference type="ARBA" id="ARBA00023228"/>
    </source>
</evidence>
<dbReference type="PANTHER" id="PTHR11506:SF35">
    <property type="entry name" value="LYSOSOME-ASSOCIATED MEMBRANE GLYCOPROTEIN 5"/>
    <property type="match status" value="1"/>
</dbReference>
<dbReference type="Gene3D" id="2.40.160.110">
    <property type="match status" value="1"/>
</dbReference>
<keyword evidence="16" id="KW-0966">Cell projection</keyword>
<feature type="region of interest" description="Disordered" evidence="24">
    <location>
        <begin position="26"/>
        <end position="114"/>
    </location>
</feature>
<feature type="domain" description="Lysosome-associated membrane glycoprotein 2-like luminal" evidence="27">
    <location>
        <begin position="144"/>
        <end position="286"/>
    </location>
</feature>
<evidence type="ECO:0000256" key="4">
    <source>
        <dbReference type="ARBA" id="ARBA00004279"/>
    </source>
</evidence>
<comment type="caution">
    <text evidence="23">Lacks conserved residue(s) required for the propagation of feature annotation.</text>
</comment>
<keyword evidence="10 25" id="KW-1133">Transmembrane helix</keyword>
<dbReference type="InterPro" id="IPR018134">
    <property type="entry name" value="LAMP_CS"/>
</dbReference>
<keyword evidence="14" id="KW-0325">Glycoprotein</keyword>
<proteinExistence type="inferred from homology"/>
<evidence type="ECO:0000256" key="22">
    <source>
        <dbReference type="ARBA" id="ARBA00076257"/>
    </source>
</evidence>
<dbReference type="GeneID" id="108568083"/>
<evidence type="ECO:0000256" key="20">
    <source>
        <dbReference type="ARBA" id="ARBA00060492"/>
    </source>
</evidence>
<keyword evidence="6" id="KW-1003">Cell membrane</keyword>
<dbReference type="PROSITE" id="PS51407">
    <property type="entry name" value="LAMP_3"/>
    <property type="match status" value="1"/>
</dbReference>
<evidence type="ECO:0000256" key="6">
    <source>
        <dbReference type="ARBA" id="ARBA00022475"/>
    </source>
</evidence>
<dbReference type="Pfam" id="PF01299">
    <property type="entry name" value="Lamp2-like_luminal"/>
    <property type="match status" value="1"/>
</dbReference>
<gene>
    <name evidence="30" type="primary">LOC108568083</name>
</gene>
<evidence type="ECO:0000256" key="24">
    <source>
        <dbReference type="SAM" id="MobiDB-lite"/>
    </source>
</evidence>
<dbReference type="PANTHER" id="PTHR11506">
    <property type="entry name" value="LYSOSOME-ASSOCIATED MEMBRANE GLYCOPROTEIN"/>
    <property type="match status" value="1"/>
</dbReference>
<organism evidence="29 30">
    <name type="scientific">Nicrophorus vespilloides</name>
    <name type="common">Boreal carrion beetle</name>
    <dbReference type="NCBI Taxonomy" id="110193"/>
    <lineage>
        <taxon>Eukaryota</taxon>
        <taxon>Metazoa</taxon>
        <taxon>Ecdysozoa</taxon>
        <taxon>Arthropoda</taxon>
        <taxon>Hexapoda</taxon>
        <taxon>Insecta</taxon>
        <taxon>Pterygota</taxon>
        <taxon>Neoptera</taxon>
        <taxon>Endopterygota</taxon>
        <taxon>Coleoptera</taxon>
        <taxon>Polyphaga</taxon>
        <taxon>Staphyliniformia</taxon>
        <taxon>Silphidae</taxon>
        <taxon>Nicrophorinae</taxon>
        <taxon>Nicrophorus</taxon>
    </lineage>
</organism>
<keyword evidence="8 26" id="KW-0732">Signal</keyword>
<evidence type="ECO:0000256" key="17">
    <source>
        <dbReference type="ARBA" id="ARBA00023329"/>
    </source>
</evidence>
<evidence type="ECO:0000313" key="29">
    <source>
        <dbReference type="Proteomes" id="UP000695000"/>
    </source>
</evidence>
<protein>
    <recommendedName>
        <fullName evidence="21">Lysosome-associated membrane glycoprotein 5</fullName>
    </recommendedName>
    <alternativeName>
        <fullName evidence="22">Lysosome-associated membrane protein 5</fullName>
    </alternativeName>
</protein>
<feature type="transmembrane region" description="Helical" evidence="25">
    <location>
        <begin position="307"/>
        <end position="329"/>
    </location>
</feature>
<evidence type="ECO:0000259" key="27">
    <source>
        <dbReference type="Pfam" id="PF01299"/>
    </source>
</evidence>
<comment type="similarity">
    <text evidence="5 23">Belongs to the LAMP family.</text>
</comment>
<dbReference type="PRINTS" id="PR00336">
    <property type="entry name" value="LYSASSOCTDMP"/>
</dbReference>
<keyword evidence="17" id="KW-0968">Cytoplasmic vesicle</keyword>
<evidence type="ECO:0000256" key="13">
    <source>
        <dbReference type="ARBA" id="ARBA00023157"/>
    </source>
</evidence>
<dbReference type="RefSeq" id="XP_017784482.1">
    <property type="nucleotide sequence ID" value="XM_017928993.1"/>
</dbReference>
<keyword evidence="12 23" id="KW-0472">Membrane</keyword>
<comment type="function">
    <text evidence="19">Plays a role in short-term synaptic plasticity in a subset of GABAergic neurons in the brain.</text>
</comment>
<evidence type="ECO:0000259" key="28">
    <source>
        <dbReference type="Pfam" id="PF21222"/>
    </source>
</evidence>
<evidence type="ECO:0000256" key="21">
    <source>
        <dbReference type="ARBA" id="ARBA00074379"/>
    </source>
</evidence>
<evidence type="ECO:0000256" key="16">
    <source>
        <dbReference type="ARBA" id="ARBA00023273"/>
    </source>
</evidence>
<dbReference type="InterPro" id="IPR048524">
    <property type="entry name" value="Lamp2-like_TM"/>
</dbReference>
<evidence type="ECO:0000256" key="18">
    <source>
        <dbReference type="ARBA" id="ARBA00029428"/>
    </source>
</evidence>
<evidence type="ECO:0000256" key="1">
    <source>
        <dbReference type="ARBA" id="ARBA00004151"/>
    </source>
</evidence>
<accession>A0ABM1NCD2</accession>
<dbReference type="CDD" id="cd12087">
    <property type="entry name" value="TM_EGFR-like"/>
    <property type="match status" value="1"/>
</dbReference>
<evidence type="ECO:0000256" key="25">
    <source>
        <dbReference type="SAM" id="Phobius"/>
    </source>
</evidence>
<name>A0ABM1NCD2_NICVS</name>
<evidence type="ECO:0000256" key="8">
    <source>
        <dbReference type="ARBA" id="ARBA00022729"/>
    </source>
</evidence>
<dbReference type="Proteomes" id="UP000695000">
    <property type="component" value="Unplaced"/>
</dbReference>
<feature type="compositionally biased region" description="Low complexity" evidence="24">
    <location>
        <begin position="37"/>
        <end position="114"/>
    </location>
</feature>
<evidence type="ECO:0000256" key="12">
    <source>
        <dbReference type="ARBA" id="ARBA00023136"/>
    </source>
</evidence>
<reference evidence="30" key="1">
    <citation type="submission" date="2025-08" db="UniProtKB">
        <authorList>
            <consortium name="RefSeq"/>
        </authorList>
    </citation>
    <scope>IDENTIFICATION</scope>
    <source>
        <tissue evidence="30">Whole Larva</tissue>
    </source>
</reference>
<evidence type="ECO:0000256" key="7">
    <source>
        <dbReference type="ARBA" id="ARBA00022692"/>
    </source>
</evidence>
<comment type="subcellular location">
    <subcellularLocation>
        <location evidence="4">Cell projection</location>
        <location evidence="4">Dendrite</location>
    </subcellularLocation>
    <subcellularLocation>
        <location evidence="20">Cell projection</location>
        <location evidence="20">Growth cone membrane</location>
        <topology evidence="20">Single-pass type I membrane protein</topology>
    </subcellularLocation>
    <subcellularLocation>
        <location evidence="18">Cytoplasmic vesicle</location>
        <location evidence="18">Secretory vesicle</location>
        <location evidence="18">Synaptic vesicle membrane</location>
        <topology evidence="18">Single-pass type I membrane protein</topology>
    </subcellularLocation>
    <subcellularLocation>
        <location evidence="2">Early endosome membrane</location>
        <topology evidence="2">Single-pass type I membrane protein</topology>
    </subcellularLocation>
    <subcellularLocation>
        <location evidence="1">Endoplasmic reticulum-Golgi intermediate compartment membrane</location>
        <topology evidence="1">Single-pass type I membrane protein</topology>
    </subcellularLocation>
    <subcellularLocation>
        <location evidence="23">Membrane</location>
        <topology evidence="23">Single-pass type I membrane protein</topology>
    </subcellularLocation>
    <subcellularLocation>
        <location evidence="3">Recycling endosome</location>
    </subcellularLocation>
</comment>
<feature type="chain" id="PRO_5047275880" description="Lysosome-associated membrane glycoprotein 5" evidence="26">
    <location>
        <begin position="23"/>
        <end position="362"/>
    </location>
</feature>
<evidence type="ECO:0000256" key="14">
    <source>
        <dbReference type="ARBA" id="ARBA00023180"/>
    </source>
</evidence>
<evidence type="ECO:0000256" key="23">
    <source>
        <dbReference type="PROSITE-ProRule" id="PRU00740"/>
    </source>
</evidence>
<dbReference type="InterPro" id="IPR048528">
    <property type="entry name" value="Lamp2-like_luminal"/>
</dbReference>
<feature type="domain" description="Lysosome-associated membrane glycoprotein 2-like transmembrane" evidence="28">
    <location>
        <begin position="308"/>
        <end position="339"/>
    </location>
</feature>
<keyword evidence="11" id="KW-0770">Synapse</keyword>
<dbReference type="Pfam" id="PF21222">
    <property type="entry name" value="Lamp2_2nd"/>
    <property type="match status" value="1"/>
</dbReference>
<evidence type="ECO:0000256" key="10">
    <source>
        <dbReference type="ARBA" id="ARBA00022989"/>
    </source>
</evidence>
<evidence type="ECO:0000256" key="5">
    <source>
        <dbReference type="ARBA" id="ARBA00009644"/>
    </source>
</evidence>